<keyword evidence="3" id="KW-0378">Hydrolase</keyword>
<dbReference type="PANTHER" id="PTHR38478">
    <property type="entry name" value="PEPTIDASE M1A AND M12B"/>
    <property type="match status" value="1"/>
</dbReference>
<evidence type="ECO:0000313" key="3">
    <source>
        <dbReference type="EMBL" id="MBA6153412.1"/>
    </source>
</evidence>
<feature type="domain" description="EcxA zinc-binding" evidence="1">
    <location>
        <begin position="373"/>
        <end position="680"/>
    </location>
</feature>
<keyword evidence="3" id="KW-0645">Protease</keyword>
<dbReference type="Pfam" id="PF17148">
    <property type="entry name" value="DUF5117"/>
    <property type="match status" value="1"/>
</dbReference>
<dbReference type="Proteomes" id="UP000541857">
    <property type="component" value="Unassembled WGS sequence"/>
</dbReference>
<dbReference type="GO" id="GO:0008237">
    <property type="term" value="F:metallopeptidase activity"/>
    <property type="evidence" value="ECO:0007669"/>
    <property type="project" value="UniProtKB-KW"/>
</dbReference>
<keyword evidence="3" id="KW-0482">Metalloprotease</keyword>
<dbReference type="InterPro" id="IPR032534">
    <property type="entry name" value="EcxA_zinc-bd"/>
</dbReference>
<evidence type="ECO:0000259" key="2">
    <source>
        <dbReference type="Pfam" id="PF17148"/>
    </source>
</evidence>
<sequence>MKHIITTCLFLIYTTGFCYPTNTSLQGNKTTVQNSDLVPFITSLIEGNQLYLEIPRRILNQPIIFVRYDNKYDHKYMQVIWSKLEDKILLKVPSITSTAGIILPIKPKLILSDNILAIFPIEKAKSEGDKYRINITSLLLEQNIPWSQGFSETAVPQISMVLDSANMDKEVVIKIRKGVLMDQAKISLPMYFSFCALGEPMKARPYDFRMGFFNEKLLDIPYGVENRRANIMRWRLEKDDEDQAISRPKNPITFVMSPDIPKKWRPYVKAGIEEWLPAFEEAGFRDALVVKEVDSLSEWQAHSINTSVIYWGDSLRLRGSEFGVFGGTVGTIVDERTGEILKGDIYMAISREEYSERYFVKSAPLDIRAQKFPFPDDLLGELYQTMVAHEAGHVFGLMDANFGKFSYPIDLISNVDWVNTMGHTPSVMNYTRSNNIAQPEDSIPPSLLIQKVGPMDHYNIRWAYTQFPAGTSPKEERAALELIIRQQDSIPWYRYDYGGHESIGPARMNEVIVTRNPVKSTEMALKNLKRVVELIPEVCNDQKDNARLERLYAKTLEVWFDQMMYVGSLIGGYDIHYKSINQTGNMYVPIPSETQDDALDFLFMNAFNLPEWLIRPEFYKKIKYSTFPDKLLEYQQRLLFELLEAKRTKRFEYLESLEGYEGALPMYLTKLQYGLFNDLESLHSSVKPRNQELQMTYIEKLISMVQQERETITAARKAFAYSDYTKGYIMEQLMILKDRIQNGLDNKKVNASLGHWHLCLEKLNTI</sequence>
<comment type="caution">
    <text evidence="3">The sequence shown here is derived from an EMBL/GenBank/DDBJ whole genome shotgun (WGS) entry which is preliminary data.</text>
</comment>
<reference evidence="3 4" key="1">
    <citation type="submission" date="2020-07" db="EMBL/GenBank/DDBJ databases">
        <title>Bacterium isolated from marine sediment.</title>
        <authorList>
            <person name="Shang D."/>
        </authorList>
    </citation>
    <scope>NUCLEOTIDE SEQUENCE [LARGE SCALE GENOMIC DNA]</scope>
    <source>
        <strain evidence="3 4">F6074</strain>
    </source>
</reference>
<organism evidence="3 4">
    <name type="scientific">Gelidibacter maritimus</name>
    <dbReference type="NCBI Taxonomy" id="2761487"/>
    <lineage>
        <taxon>Bacteria</taxon>
        <taxon>Pseudomonadati</taxon>
        <taxon>Bacteroidota</taxon>
        <taxon>Flavobacteriia</taxon>
        <taxon>Flavobacteriales</taxon>
        <taxon>Flavobacteriaceae</taxon>
        <taxon>Gelidibacter</taxon>
    </lineage>
</organism>
<name>A0A7W2M638_9FLAO</name>
<gene>
    <name evidence="3" type="ORF">H3Z82_11790</name>
</gene>
<dbReference type="AlphaFoldDB" id="A0A7W2M638"/>
<dbReference type="Pfam" id="PF16313">
    <property type="entry name" value="DUF4953"/>
    <property type="match status" value="1"/>
</dbReference>
<feature type="domain" description="DUF5117" evidence="2">
    <location>
        <begin position="81"/>
        <end position="238"/>
    </location>
</feature>
<dbReference type="PANTHER" id="PTHR38478:SF1">
    <property type="entry name" value="ZINC DEPENDENT METALLOPROTEASE DOMAIN LIPOPROTEIN"/>
    <property type="match status" value="1"/>
</dbReference>
<evidence type="ECO:0000259" key="1">
    <source>
        <dbReference type="Pfam" id="PF16313"/>
    </source>
</evidence>
<dbReference type="EMBL" id="JACGLT010000008">
    <property type="protein sequence ID" value="MBA6153412.1"/>
    <property type="molecule type" value="Genomic_DNA"/>
</dbReference>
<protein>
    <submittedName>
        <fullName evidence="3">Zinc-dependent metalloprotease</fullName>
    </submittedName>
</protein>
<accession>A0A7W2M638</accession>
<proteinExistence type="predicted"/>
<dbReference type="RefSeq" id="WP_182205704.1">
    <property type="nucleotide sequence ID" value="NZ_JACGLT010000008.1"/>
</dbReference>
<evidence type="ECO:0000313" key="4">
    <source>
        <dbReference type="Proteomes" id="UP000541857"/>
    </source>
</evidence>
<keyword evidence="4" id="KW-1185">Reference proteome</keyword>
<dbReference type="InterPro" id="IPR033413">
    <property type="entry name" value="DUF5117"/>
</dbReference>
<dbReference type="SUPFAM" id="SSF55486">
    <property type="entry name" value="Metalloproteases ('zincins'), catalytic domain"/>
    <property type="match status" value="1"/>
</dbReference>
<dbReference type="GO" id="GO:0006508">
    <property type="term" value="P:proteolysis"/>
    <property type="evidence" value="ECO:0007669"/>
    <property type="project" value="UniProtKB-KW"/>
</dbReference>